<dbReference type="RefSeq" id="XP_013435004.1">
    <property type="nucleotide sequence ID" value="XM_013579550.1"/>
</dbReference>
<reference evidence="3" key="1">
    <citation type="submission" date="2013-10" db="EMBL/GenBank/DDBJ databases">
        <title>Genomic analysis of the causative agents of coccidiosis in chickens.</title>
        <authorList>
            <person name="Reid A.J."/>
            <person name="Blake D."/>
            <person name="Billington K."/>
            <person name="Browne H."/>
            <person name="Dunn M."/>
            <person name="Hung S."/>
            <person name="Kawahara F."/>
            <person name="Miranda-Saavedra D."/>
            <person name="Mourier T."/>
            <person name="Nagra H."/>
            <person name="Otto T.D."/>
            <person name="Rawlings N."/>
            <person name="Sanchez A."/>
            <person name="Sanders M."/>
            <person name="Subramaniam C."/>
            <person name="Tay Y."/>
            <person name="Dear P."/>
            <person name="Doerig C."/>
            <person name="Gruber A."/>
            <person name="Parkinson J."/>
            <person name="Shirley M."/>
            <person name="Wan K.L."/>
            <person name="Berriman M."/>
            <person name="Tomley F."/>
            <person name="Pain A."/>
        </authorList>
    </citation>
    <scope>NUCLEOTIDE SEQUENCE [LARGE SCALE GENOMIC DNA]</scope>
    <source>
        <strain evidence="3">Houghton</strain>
    </source>
</reference>
<dbReference type="GeneID" id="25472366"/>
<evidence type="ECO:0000313" key="4">
    <source>
        <dbReference type="Proteomes" id="UP000030754"/>
    </source>
</evidence>
<accession>U6MQT5</accession>
<dbReference type="OrthoDB" id="345419at2759"/>
<gene>
    <name evidence="3" type="ORF">ENH_00021960</name>
</gene>
<evidence type="ECO:0000256" key="2">
    <source>
        <dbReference type="SAM" id="SignalP"/>
    </source>
</evidence>
<dbReference type="AlphaFoldDB" id="U6MQT5"/>
<reference evidence="3" key="2">
    <citation type="submission" date="2013-10" db="EMBL/GenBank/DDBJ databases">
        <authorList>
            <person name="Aslett M."/>
        </authorList>
    </citation>
    <scope>NUCLEOTIDE SEQUENCE [LARGE SCALE GENOMIC DNA]</scope>
    <source>
        <strain evidence="3">Houghton</strain>
    </source>
</reference>
<feature type="compositionally biased region" description="Polar residues" evidence="1">
    <location>
        <begin position="37"/>
        <end position="64"/>
    </location>
</feature>
<evidence type="ECO:0000313" key="3">
    <source>
        <dbReference type="EMBL" id="CDJ66537.1"/>
    </source>
</evidence>
<name>U6MQT5_9EIME</name>
<sequence length="145" mass="15557">MKRYTSCLVFAAWLCVSAKAEEDTYVPPVPLHEAVTTRTTATDINDASLTGEQTNASPPQSDASKMSEITGGPDASNAAPVAAEMGETANEPAPAEMMQSKKSLVTDPIAEMMGGEFNTEVNQRMADSFLSVRSRVLRLKANRDM</sequence>
<organism evidence="3 4">
    <name type="scientific">Eimeria necatrix</name>
    <dbReference type="NCBI Taxonomy" id="51315"/>
    <lineage>
        <taxon>Eukaryota</taxon>
        <taxon>Sar</taxon>
        <taxon>Alveolata</taxon>
        <taxon>Apicomplexa</taxon>
        <taxon>Conoidasida</taxon>
        <taxon>Coccidia</taxon>
        <taxon>Eucoccidiorida</taxon>
        <taxon>Eimeriorina</taxon>
        <taxon>Eimeriidae</taxon>
        <taxon>Eimeria</taxon>
    </lineage>
</organism>
<keyword evidence="4" id="KW-1185">Reference proteome</keyword>
<proteinExistence type="predicted"/>
<dbReference type="EMBL" id="HG723659">
    <property type="protein sequence ID" value="CDJ66537.1"/>
    <property type="molecule type" value="Genomic_DNA"/>
</dbReference>
<feature type="region of interest" description="Disordered" evidence="1">
    <location>
        <begin position="37"/>
        <end position="80"/>
    </location>
</feature>
<feature type="chain" id="PRO_5004676703" evidence="2">
    <location>
        <begin position="21"/>
        <end position="145"/>
    </location>
</feature>
<dbReference type="Proteomes" id="UP000030754">
    <property type="component" value="Unassembled WGS sequence"/>
</dbReference>
<evidence type="ECO:0000256" key="1">
    <source>
        <dbReference type="SAM" id="MobiDB-lite"/>
    </source>
</evidence>
<protein>
    <submittedName>
        <fullName evidence="3">Uncharacterized protein</fullName>
    </submittedName>
</protein>
<feature type="signal peptide" evidence="2">
    <location>
        <begin position="1"/>
        <end position="20"/>
    </location>
</feature>
<dbReference type="VEuPathDB" id="ToxoDB:ENH_00021960"/>
<keyword evidence="2" id="KW-0732">Signal</keyword>